<sequence length="85" mass="8859">MAESSSSNPRINTHDPPPASPSSEPRSSSPIAGVPPPPPIASPTSTKKRPEICGGHAPERPYPIYLRGDVEKGFGRGSKDLGCPT</sequence>
<dbReference type="Proteomes" id="UP000245626">
    <property type="component" value="Unassembled WGS sequence"/>
</dbReference>
<organism evidence="1 2">
    <name type="scientific">Violaceomyces palustris</name>
    <dbReference type="NCBI Taxonomy" id="1673888"/>
    <lineage>
        <taxon>Eukaryota</taxon>
        <taxon>Fungi</taxon>
        <taxon>Dikarya</taxon>
        <taxon>Basidiomycota</taxon>
        <taxon>Ustilaginomycotina</taxon>
        <taxon>Ustilaginomycetes</taxon>
        <taxon>Violaceomycetales</taxon>
        <taxon>Violaceomycetaceae</taxon>
        <taxon>Violaceomyces</taxon>
    </lineage>
</organism>
<proteinExistence type="predicted"/>
<evidence type="ECO:0000313" key="1">
    <source>
        <dbReference type="EMBL" id="PWN46724.1"/>
    </source>
</evidence>
<feature type="non-terminal residue" evidence="1">
    <location>
        <position position="85"/>
    </location>
</feature>
<dbReference type="EMBL" id="KZ820752">
    <property type="protein sequence ID" value="PWN46724.1"/>
    <property type="molecule type" value="Genomic_DNA"/>
</dbReference>
<name>A0ACD0NLR2_9BASI</name>
<reference evidence="1 2" key="1">
    <citation type="journal article" date="2018" name="Mol. Biol. Evol.">
        <title>Broad Genomic Sampling Reveals a Smut Pathogenic Ancestry of the Fungal Clade Ustilaginomycotina.</title>
        <authorList>
            <person name="Kijpornyongpan T."/>
            <person name="Mondo S.J."/>
            <person name="Barry K."/>
            <person name="Sandor L."/>
            <person name="Lee J."/>
            <person name="Lipzen A."/>
            <person name="Pangilinan J."/>
            <person name="LaButti K."/>
            <person name="Hainaut M."/>
            <person name="Henrissat B."/>
            <person name="Grigoriev I.V."/>
            <person name="Spatafora J.W."/>
            <person name="Aime M.C."/>
        </authorList>
    </citation>
    <scope>NUCLEOTIDE SEQUENCE [LARGE SCALE GENOMIC DNA]</scope>
    <source>
        <strain evidence="1 2">SA 807</strain>
    </source>
</reference>
<keyword evidence="2" id="KW-1185">Reference proteome</keyword>
<gene>
    <name evidence="1" type="ORF">IE53DRAFT_372086</name>
</gene>
<protein>
    <submittedName>
        <fullName evidence="1">Uncharacterized protein</fullName>
    </submittedName>
</protein>
<accession>A0ACD0NLR2</accession>
<evidence type="ECO:0000313" key="2">
    <source>
        <dbReference type="Proteomes" id="UP000245626"/>
    </source>
</evidence>